<dbReference type="EMBL" id="LVVM01006254">
    <property type="protein sequence ID" value="OJA08583.1"/>
    <property type="molecule type" value="Genomic_DNA"/>
</dbReference>
<organism evidence="3 4">
    <name type="scientific">Rhizopogon vesiculosus</name>
    <dbReference type="NCBI Taxonomy" id="180088"/>
    <lineage>
        <taxon>Eukaryota</taxon>
        <taxon>Fungi</taxon>
        <taxon>Dikarya</taxon>
        <taxon>Basidiomycota</taxon>
        <taxon>Agaricomycotina</taxon>
        <taxon>Agaricomycetes</taxon>
        <taxon>Agaricomycetidae</taxon>
        <taxon>Boletales</taxon>
        <taxon>Suillineae</taxon>
        <taxon>Rhizopogonaceae</taxon>
        <taxon>Rhizopogon</taxon>
    </lineage>
</organism>
<dbReference type="InterPro" id="IPR050268">
    <property type="entry name" value="NADH-dep_flavin_reductase"/>
</dbReference>
<comment type="caution">
    <text evidence="3">The sequence shown here is derived from an EMBL/GenBank/DDBJ whole genome shotgun (WGS) entry which is preliminary data.</text>
</comment>
<protein>
    <recommendedName>
        <fullName evidence="2">Flavin reductase like domain-containing protein</fullName>
    </recommendedName>
</protein>
<dbReference type="SUPFAM" id="SSF50475">
    <property type="entry name" value="FMN-binding split barrel"/>
    <property type="match status" value="1"/>
</dbReference>
<accession>A0A1J8PJ39</accession>
<gene>
    <name evidence="3" type="ORF">AZE42_04573</name>
</gene>
<dbReference type="GO" id="GO:0010181">
    <property type="term" value="F:FMN binding"/>
    <property type="evidence" value="ECO:0007669"/>
    <property type="project" value="InterPro"/>
</dbReference>
<keyword evidence="1" id="KW-0560">Oxidoreductase</keyword>
<evidence type="ECO:0000259" key="2">
    <source>
        <dbReference type="SMART" id="SM00903"/>
    </source>
</evidence>
<evidence type="ECO:0000313" key="3">
    <source>
        <dbReference type="EMBL" id="OJA08583.1"/>
    </source>
</evidence>
<dbReference type="Pfam" id="PF01613">
    <property type="entry name" value="Flavin_Reduct"/>
    <property type="match status" value="1"/>
</dbReference>
<dbReference type="AlphaFoldDB" id="A0A1J8PJ39"/>
<dbReference type="InterPro" id="IPR012349">
    <property type="entry name" value="Split_barrel_FMN-bd"/>
</dbReference>
<dbReference type="PANTHER" id="PTHR30466:SF1">
    <property type="entry name" value="FMN REDUCTASE (NADH) RUTF"/>
    <property type="match status" value="1"/>
</dbReference>
<dbReference type="Gene3D" id="2.30.110.10">
    <property type="entry name" value="Electron Transport, Fmn-binding Protein, Chain A"/>
    <property type="match status" value="1"/>
</dbReference>
<proteinExistence type="predicted"/>
<dbReference type="InterPro" id="IPR002563">
    <property type="entry name" value="Flavin_Rdtase-like_dom"/>
</dbReference>
<dbReference type="GO" id="GO:0042602">
    <property type="term" value="F:riboflavin reductase (NADPH) activity"/>
    <property type="evidence" value="ECO:0007669"/>
    <property type="project" value="TreeGrafter"/>
</dbReference>
<dbReference type="OrthoDB" id="2015405at2759"/>
<evidence type="ECO:0000313" key="4">
    <source>
        <dbReference type="Proteomes" id="UP000183567"/>
    </source>
</evidence>
<dbReference type="SMART" id="SM00903">
    <property type="entry name" value="Flavin_Reduct"/>
    <property type="match status" value="1"/>
</dbReference>
<reference evidence="3 4" key="1">
    <citation type="submission" date="2016-03" db="EMBL/GenBank/DDBJ databases">
        <title>Comparative genomics of the ectomycorrhizal sister species Rhizopogon vinicolor and Rhizopogon vesiculosus (Basidiomycota: Boletales) reveals a divergence of the mating type B locus.</title>
        <authorList>
            <person name="Mujic A.B."/>
            <person name="Kuo A."/>
            <person name="Tritt A."/>
            <person name="Lipzen A."/>
            <person name="Chen C."/>
            <person name="Johnson J."/>
            <person name="Sharma A."/>
            <person name="Barry K."/>
            <person name="Grigoriev I.V."/>
            <person name="Spatafora J.W."/>
        </authorList>
    </citation>
    <scope>NUCLEOTIDE SEQUENCE [LARGE SCALE GENOMIC DNA]</scope>
    <source>
        <strain evidence="3 4">AM-OR11-056</strain>
    </source>
</reference>
<dbReference type="Proteomes" id="UP000183567">
    <property type="component" value="Unassembled WGS sequence"/>
</dbReference>
<keyword evidence="4" id="KW-1185">Reference proteome</keyword>
<name>A0A1J8PJ39_9AGAM</name>
<sequence length="271" mass="29888">MLQSCTSAVKRATHNLNHSLLRNHSSAPSTQTELVKKSLRELLRETAQPVAVVTSTLPDHEAESLQRSYSSSSVQSQKQVPSIFHGATLSSFTSIALDPHPLVAFSLRVPSRMALALNAHAVEHMHRTQTQISPHMIINILSAAQPNIARLFSRSDLHPFPFADSKVQWMLSADGLPVIKGALGALSCTVVGRSLPLSDTRWMYSSMEGWEAEVEQVEGVSGLASELFIARVLRVEDVQEPEGQLENDELRTLPLLYHQRQYTTVGEIPNP</sequence>
<dbReference type="STRING" id="180088.A0A1J8PJ39"/>
<evidence type="ECO:0000256" key="1">
    <source>
        <dbReference type="ARBA" id="ARBA00023002"/>
    </source>
</evidence>
<feature type="domain" description="Flavin reductase like" evidence="2">
    <location>
        <begin position="43"/>
        <end position="264"/>
    </location>
</feature>
<dbReference type="PANTHER" id="PTHR30466">
    <property type="entry name" value="FLAVIN REDUCTASE"/>
    <property type="match status" value="1"/>
</dbReference>